<organism evidence="4 5">
    <name type="scientific">Streptomyces scopuliridis RB72</name>
    <dbReference type="NCBI Taxonomy" id="1440053"/>
    <lineage>
        <taxon>Bacteria</taxon>
        <taxon>Bacillati</taxon>
        <taxon>Actinomycetota</taxon>
        <taxon>Actinomycetes</taxon>
        <taxon>Kitasatosporales</taxon>
        <taxon>Streptomycetaceae</taxon>
        <taxon>Streptomyces</taxon>
    </lineage>
</organism>
<dbReference type="EMBL" id="AZSP01000070">
    <property type="protein sequence ID" value="PVE12610.1"/>
    <property type="molecule type" value="Genomic_DNA"/>
</dbReference>
<evidence type="ECO:0000313" key="5">
    <source>
        <dbReference type="Proteomes" id="UP000245992"/>
    </source>
</evidence>
<reference evidence="4 5" key="1">
    <citation type="submission" date="2013-12" db="EMBL/GenBank/DDBJ databases">
        <title>Annotated genome of Streptomyces scopuliridis.</title>
        <authorList>
            <person name="Olson J.B."/>
        </authorList>
    </citation>
    <scope>NUCLEOTIDE SEQUENCE [LARGE SCALE GENOMIC DNA]</scope>
    <source>
        <strain evidence="4 5">RB72</strain>
    </source>
</reference>
<dbReference type="GO" id="GO:0016403">
    <property type="term" value="F:dimethylargininase activity"/>
    <property type="evidence" value="ECO:0007669"/>
    <property type="project" value="TreeGrafter"/>
</dbReference>
<name>A0A2T7TBS1_9ACTN</name>
<feature type="active site" description="Nucleophile" evidence="3">
    <location>
        <position position="248"/>
    </location>
</feature>
<evidence type="ECO:0000256" key="2">
    <source>
        <dbReference type="ARBA" id="ARBA00022801"/>
    </source>
</evidence>
<dbReference type="PANTHER" id="PTHR12737">
    <property type="entry name" value="DIMETHYLARGININE DIMETHYLAMINOHYDROLASE"/>
    <property type="match status" value="1"/>
</dbReference>
<dbReference type="GO" id="GO:0045429">
    <property type="term" value="P:positive regulation of nitric oxide biosynthetic process"/>
    <property type="evidence" value="ECO:0007669"/>
    <property type="project" value="TreeGrafter"/>
</dbReference>
<dbReference type="GO" id="GO:0000052">
    <property type="term" value="P:citrulline metabolic process"/>
    <property type="evidence" value="ECO:0007669"/>
    <property type="project" value="TreeGrafter"/>
</dbReference>
<feature type="active site" description="Proton donor" evidence="3">
    <location>
        <position position="163"/>
    </location>
</feature>
<keyword evidence="5" id="KW-1185">Reference proteome</keyword>
<dbReference type="RefSeq" id="WP_030350264.1">
    <property type="nucleotide sequence ID" value="NZ_AZSP01000070.1"/>
</dbReference>
<accession>A0A2T7TBS1</accession>
<dbReference type="AlphaFoldDB" id="A0A2T7TBS1"/>
<dbReference type="GO" id="GO:0016597">
    <property type="term" value="F:amino acid binding"/>
    <property type="evidence" value="ECO:0007669"/>
    <property type="project" value="TreeGrafter"/>
</dbReference>
<comment type="caution">
    <text evidence="4">The sequence shown here is derived from an EMBL/GenBank/DDBJ whole genome shotgun (WGS) entry which is preliminary data.</text>
</comment>
<dbReference type="Proteomes" id="UP000245992">
    <property type="component" value="Unassembled WGS sequence"/>
</dbReference>
<dbReference type="Gene3D" id="3.75.10.10">
    <property type="entry name" value="L-arginine/glycine Amidinotransferase, Chain A"/>
    <property type="match status" value="1"/>
</dbReference>
<comment type="similarity">
    <text evidence="1">Belongs to the DDAH family.</text>
</comment>
<dbReference type="PANTHER" id="PTHR12737:SF9">
    <property type="entry name" value="DIMETHYLARGININASE"/>
    <property type="match status" value="1"/>
</dbReference>
<dbReference type="GO" id="GO:0006525">
    <property type="term" value="P:arginine metabolic process"/>
    <property type="evidence" value="ECO:0007669"/>
    <property type="project" value="TreeGrafter"/>
</dbReference>
<dbReference type="STRING" id="1440053.GCA_000718095_01087"/>
<proteinExistence type="inferred from homology"/>
<evidence type="ECO:0000256" key="3">
    <source>
        <dbReference type="PIRSR" id="PIRSR633199-1"/>
    </source>
</evidence>
<keyword evidence="2 4" id="KW-0378">Hydrolase</keyword>
<evidence type="ECO:0000256" key="1">
    <source>
        <dbReference type="ARBA" id="ARBA00008532"/>
    </source>
</evidence>
<sequence>MPSRKALIRRPSPRLAEGLVTHIERAPVDTELALRQWERYTETLRAHGWETVEVAPADDCPDGVFVEDTVVMFRNVALVGRPGAPSRRPETPGVEAELTGLGCSVHHVREPGTLDGGDVLKTGDTVYVGQGGRTNAAGIQQLRAAFEPLGARVVAVPVRTVLHLKSAVTALPDSTVIGYEPLVDTPSVFPRFLPVPEEPGAHVVLLGGGKLLMAASAPRSAELFARLGYEPVPVDISEYEKLEGCVTCLSVRLRDLPDLRA</sequence>
<dbReference type="FunFam" id="3.75.10.10:FF:000004">
    <property type="entry name" value="N(G),N(G)-dimethylarginine dimethylaminohydrolase 1"/>
    <property type="match status" value="1"/>
</dbReference>
<dbReference type="InterPro" id="IPR033199">
    <property type="entry name" value="DDAH-like"/>
</dbReference>
<dbReference type="OrthoDB" id="3196313at2"/>
<protein>
    <submittedName>
        <fullName evidence="4">N(G),N(G)-dimethylarginine dimethylaminohydrolase</fullName>
    </submittedName>
</protein>
<evidence type="ECO:0000313" key="4">
    <source>
        <dbReference type="EMBL" id="PVE12610.1"/>
    </source>
</evidence>
<dbReference type="SUPFAM" id="SSF55909">
    <property type="entry name" value="Pentein"/>
    <property type="match status" value="1"/>
</dbReference>
<gene>
    <name evidence="4" type="ORF">Y717_30350</name>
</gene>
<dbReference type="NCBIfam" id="NF045660">
    <property type="entry name" value="DiMthArgaseDdahStm"/>
    <property type="match status" value="1"/>
</dbReference>